<keyword evidence="1" id="KW-1133">Transmembrane helix</keyword>
<organism evidence="2 3">
    <name type="scientific">Paraphaeosphaeria sporulosa</name>
    <dbReference type="NCBI Taxonomy" id="1460663"/>
    <lineage>
        <taxon>Eukaryota</taxon>
        <taxon>Fungi</taxon>
        <taxon>Dikarya</taxon>
        <taxon>Ascomycota</taxon>
        <taxon>Pezizomycotina</taxon>
        <taxon>Dothideomycetes</taxon>
        <taxon>Pleosporomycetidae</taxon>
        <taxon>Pleosporales</taxon>
        <taxon>Massarineae</taxon>
        <taxon>Didymosphaeriaceae</taxon>
        <taxon>Paraphaeosphaeria</taxon>
    </lineage>
</organism>
<name>A0A177CF14_9PLEO</name>
<dbReference type="RefSeq" id="XP_018036569.1">
    <property type="nucleotide sequence ID" value="XM_018182894.1"/>
</dbReference>
<dbReference type="AlphaFoldDB" id="A0A177CF14"/>
<reference evidence="2 3" key="1">
    <citation type="submission" date="2016-05" db="EMBL/GenBank/DDBJ databases">
        <title>Comparative analysis of secretome profiles of manganese(II)-oxidizing ascomycete fungi.</title>
        <authorList>
            <consortium name="DOE Joint Genome Institute"/>
            <person name="Zeiner C.A."/>
            <person name="Purvine S.O."/>
            <person name="Zink E.M."/>
            <person name="Wu S."/>
            <person name="Pasa-Tolic L."/>
            <person name="Chaput D.L."/>
            <person name="Haridas S."/>
            <person name="Grigoriev I.V."/>
            <person name="Santelli C.M."/>
            <person name="Hansel C.M."/>
        </authorList>
    </citation>
    <scope>NUCLEOTIDE SEQUENCE [LARGE SCALE GENOMIC DNA]</scope>
    <source>
        <strain evidence="2 3">AP3s5-JAC2a</strain>
    </source>
</reference>
<gene>
    <name evidence="2" type="ORF">CC84DRAFT_1217461</name>
</gene>
<proteinExistence type="predicted"/>
<evidence type="ECO:0000313" key="2">
    <source>
        <dbReference type="EMBL" id="OAG06204.1"/>
    </source>
</evidence>
<keyword evidence="1" id="KW-0472">Membrane</keyword>
<dbReference type="GeneID" id="28766380"/>
<dbReference type="Proteomes" id="UP000077069">
    <property type="component" value="Unassembled WGS sequence"/>
</dbReference>
<dbReference type="InParanoid" id="A0A177CF14"/>
<keyword evidence="1" id="KW-0812">Transmembrane</keyword>
<evidence type="ECO:0000256" key="1">
    <source>
        <dbReference type="SAM" id="Phobius"/>
    </source>
</evidence>
<dbReference type="OrthoDB" id="648285at2759"/>
<sequence length="72" mass="8276">MTRANGQSAFIMVYNIVYGFIWAHFYYVKTAKHSLEEIAMAFGDRAFTDNDEDVVDTATAGKEKHEQLRKKV</sequence>
<protein>
    <submittedName>
        <fullName evidence="2">Uncharacterized protein</fullName>
    </submittedName>
</protein>
<keyword evidence="3" id="KW-1185">Reference proteome</keyword>
<evidence type="ECO:0000313" key="3">
    <source>
        <dbReference type="Proteomes" id="UP000077069"/>
    </source>
</evidence>
<dbReference type="EMBL" id="KV441552">
    <property type="protein sequence ID" value="OAG06204.1"/>
    <property type="molecule type" value="Genomic_DNA"/>
</dbReference>
<feature type="transmembrane region" description="Helical" evidence="1">
    <location>
        <begin position="6"/>
        <end position="28"/>
    </location>
</feature>
<accession>A0A177CF14</accession>